<comment type="caution">
    <text evidence="1">The sequence shown here is derived from an EMBL/GenBank/DDBJ whole genome shotgun (WGS) entry which is preliminary data.</text>
</comment>
<dbReference type="Proteomes" id="UP001152607">
    <property type="component" value="Unassembled WGS sequence"/>
</dbReference>
<keyword evidence="2" id="KW-1185">Reference proteome</keyword>
<accession>A0A9W4URZ5</accession>
<name>A0A9W4URZ5_9PLEO</name>
<protein>
    <submittedName>
        <fullName evidence="1">Uncharacterized protein</fullName>
    </submittedName>
</protein>
<dbReference type="EMBL" id="CAOQHR010000011">
    <property type="protein sequence ID" value="CAI6340764.1"/>
    <property type="molecule type" value="Genomic_DNA"/>
</dbReference>
<evidence type="ECO:0000313" key="2">
    <source>
        <dbReference type="Proteomes" id="UP001152607"/>
    </source>
</evidence>
<evidence type="ECO:0000313" key="1">
    <source>
        <dbReference type="EMBL" id="CAI6340764.1"/>
    </source>
</evidence>
<organism evidence="1 2">
    <name type="scientific">Periconia digitata</name>
    <dbReference type="NCBI Taxonomy" id="1303443"/>
    <lineage>
        <taxon>Eukaryota</taxon>
        <taxon>Fungi</taxon>
        <taxon>Dikarya</taxon>
        <taxon>Ascomycota</taxon>
        <taxon>Pezizomycotina</taxon>
        <taxon>Dothideomycetes</taxon>
        <taxon>Pleosporomycetidae</taxon>
        <taxon>Pleosporales</taxon>
        <taxon>Massarineae</taxon>
        <taxon>Periconiaceae</taxon>
        <taxon>Periconia</taxon>
    </lineage>
</organism>
<reference evidence="1" key="1">
    <citation type="submission" date="2023-01" db="EMBL/GenBank/DDBJ databases">
        <authorList>
            <person name="Van Ghelder C."/>
            <person name="Rancurel C."/>
        </authorList>
    </citation>
    <scope>NUCLEOTIDE SEQUENCE</scope>
    <source>
        <strain evidence="1">CNCM I-4278</strain>
    </source>
</reference>
<dbReference type="AlphaFoldDB" id="A0A9W4URZ5"/>
<sequence length="55" mass="5994">MAQTGDRTLHNEVACCFVLHHHQKSAGDMCINLSVPRRSSASPLIRAAGTSEFKI</sequence>
<proteinExistence type="predicted"/>
<gene>
    <name evidence="1" type="ORF">PDIGIT_LOCUS13949</name>
</gene>